<feature type="transmembrane region" description="Helical" evidence="1">
    <location>
        <begin position="20"/>
        <end position="42"/>
    </location>
</feature>
<proteinExistence type="predicted"/>
<sequence length="63" mass="7431">MQTIRIRWFLVAMRPRVVRFIVPSCDVHIIFQLLDGIIFLSLRSEKDLFDLDLTILYSYAASN</sequence>
<protein>
    <submittedName>
        <fullName evidence="2">Uncharacterized protein</fullName>
    </submittedName>
</protein>
<dbReference type="EMBL" id="GBRH01160798">
    <property type="protein sequence ID" value="JAE37098.1"/>
    <property type="molecule type" value="Transcribed_RNA"/>
</dbReference>
<name>A0A0A9HW52_ARUDO</name>
<reference evidence="2" key="2">
    <citation type="journal article" date="2015" name="Data Brief">
        <title>Shoot transcriptome of the giant reed, Arundo donax.</title>
        <authorList>
            <person name="Barrero R.A."/>
            <person name="Guerrero F.D."/>
            <person name="Moolhuijzen P."/>
            <person name="Goolsby J.A."/>
            <person name="Tidwell J."/>
            <person name="Bellgard S.E."/>
            <person name="Bellgard M.I."/>
        </authorList>
    </citation>
    <scope>NUCLEOTIDE SEQUENCE</scope>
    <source>
        <tissue evidence="2">Shoot tissue taken approximately 20 cm above the soil surface</tissue>
    </source>
</reference>
<accession>A0A0A9HW52</accession>
<keyword evidence="1" id="KW-0812">Transmembrane</keyword>
<evidence type="ECO:0000256" key="1">
    <source>
        <dbReference type="SAM" id="Phobius"/>
    </source>
</evidence>
<dbReference type="AlphaFoldDB" id="A0A0A9HW52"/>
<keyword evidence="1" id="KW-1133">Transmembrane helix</keyword>
<evidence type="ECO:0000313" key="2">
    <source>
        <dbReference type="EMBL" id="JAE37098.1"/>
    </source>
</evidence>
<keyword evidence="1" id="KW-0472">Membrane</keyword>
<organism evidence="2">
    <name type="scientific">Arundo donax</name>
    <name type="common">Giant reed</name>
    <name type="synonym">Donax arundinaceus</name>
    <dbReference type="NCBI Taxonomy" id="35708"/>
    <lineage>
        <taxon>Eukaryota</taxon>
        <taxon>Viridiplantae</taxon>
        <taxon>Streptophyta</taxon>
        <taxon>Embryophyta</taxon>
        <taxon>Tracheophyta</taxon>
        <taxon>Spermatophyta</taxon>
        <taxon>Magnoliopsida</taxon>
        <taxon>Liliopsida</taxon>
        <taxon>Poales</taxon>
        <taxon>Poaceae</taxon>
        <taxon>PACMAD clade</taxon>
        <taxon>Arundinoideae</taxon>
        <taxon>Arundineae</taxon>
        <taxon>Arundo</taxon>
    </lineage>
</organism>
<reference evidence="2" key="1">
    <citation type="submission" date="2014-09" db="EMBL/GenBank/DDBJ databases">
        <authorList>
            <person name="Magalhaes I.L.F."/>
            <person name="Oliveira U."/>
            <person name="Santos F.R."/>
            <person name="Vidigal T.H.D.A."/>
            <person name="Brescovit A.D."/>
            <person name="Santos A.J."/>
        </authorList>
    </citation>
    <scope>NUCLEOTIDE SEQUENCE</scope>
    <source>
        <tissue evidence="2">Shoot tissue taken approximately 20 cm above the soil surface</tissue>
    </source>
</reference>